<dbReference type="RefSeq" id="WP_018027462.1">
    <property type="nucleotide sequence ID" value="NZ_UATH01000001.1"/>
</dbReference>
<evidence type="ECO:0000256" key="2">
    <source>
        <dbReference type="ARBA" id="ARBA00022670"/>
    </source>
</evidence>
<feature type="active site" description="Proton donor/acceptor" evidence="9">
    <location>
        <position position="177"/>
    </location>
</feature>
<evidence type="ECO:0000256" key="8">
    <source>
        <dbReference type="ARBA" id="ARBA00023316"/>
    </source>
</evidence>
<dbReference type="Proteomes" id="UP000250242">
    <property type="component" value="Unassembled WGS sequence"/>
</dbReference>
<dbReference type="CDD" id="cd14840">
    <property type="entry name" value="D-Ala-D-Ala_dipeptidase_Aad"/>
    <property type="match status" value="1"/>
</dbReference>
<keyword evidence="4 9" id="KW-0378">Hydrolase</keyword>
<keyword evidence="3 9" id="KW-0479">Metal-binding</keyword>
<dbReference type="GO" id="GO:0008237">
    <property type="term" value="F:metallopeptidase activity"/>
    <property type="evidence" value="ECO:0007669"/>
    <property type="project" value="UniProtKB-KW"/>
</dbReference>
<comment type="cofactor">
    <cofactor evidence="9">
        <name>Zn(2+)</name>
        <dbReference type="ChEBI" id="CHEBI:29105"/>
    </cofactor>
    <text evidence="9">Binds 1 zinc ion per subunit.</text>
</comment>
<accession>A0A2X1WDX4</accession>
<evidence type="ECO:0000256" key="1">
    <source>
        <dbReference type="ARBA" id="ARBA00001362"/>
    </source>
</evidence>
<evidence type="ECO:0000256" key="5">
    <source>
        <dbReference type="ARBA" id="ARBA00022833"/>
    </source>
</evidence>
<evidence type="ECO:0000256" key="10">
    <source>
        <dbReference type="PIRNR" id="PIRNR026671"/>
    </source>
</evidence>
<keyword evidence="2 9" id="KW-0645">Protease</keyword>
<dbReference type="Pfam" id="PF01427">
    <property type="entry name" value="Peptidase_M15"/>
    <property type="match status" value="1"/>
</dbReference>
<dbReference type="InterPro" id="IPR009045">
    <property type="entry name" value="Zn_M74/Hedgehog-like"/>
</dbReference>
<keyword evidence="5 9" id="KW-0862">Zinc</keyword>
<evidence type="ECO:0000313" key="13">
    <source>
        <dbReference type="Proteomes" id="UP000250242"/>
    </source>
</evidence>
<dbReference type="PIRSF" id="PIRSF026671">
    <property type="entry name" value="AA_dipeptidase"/>
    <property type="match status" value="1"/>
</dbReference>
<evidence type="ECO:0000313" key="12">
    <source>
        <dbReference type="EMBL" id="SPY07465.1"/>
    </source>
</evidence>
<keyword evidence="8 10" id="KW-0961">Cell wall biogenesis/degradation</keyword>
<evidence type="ECO:0000256" key="7">
    <source>
        <dbReference type="ARBA" id="ARBA00023049"/>
    </source>
</evidence>
<feature type="binding site" evidence="9">
    <location>
        <position position="112"/>
    </location>
    <ligand>
        <name>Zn(2+)</name>
        <dbReference type="ChEBI" id="CHEBI:29105"/>
        <note>catalytic</note>
    </ligand>
</feature>
<comment type="catalytic activity">
    <reaction evidence="1 9 10">
        <text>D-alanyl-D-alanine + H2O = 2 D-alanine</text>
        <dbReference type="Rhea" id="RHEA:20661"/>
        <dbReference type="ChEBI" id="CHEBI:15377"/>
        <dbReference type="ChEBI" id="CHEBI:57416"/>
        <dbReference type="ChEBI" id="CHEBI:57822"/>
        <dbReference type="EC" id="3.4.13.22"/>
    </reaction>
</comment>
<dbReference type="Gene3D" id="3.30.1380.10">
    <property type="match status" value="1"/>
</dbReference>
<dbReference type="GO" id="GO:0160237">
    <property type="term" value="F:D-Ala-D-Ala dipeptidase activity"/>
    <property type="evidence" value="ECO:0007669"/>
    <property type="project" value="UniProtKB-EC"/>
</dbReference>
<evidence type="ECO:0000313" key="11">
    <source>
        <dbReference type="EMBL" id="SPY06824.1"/>
    </source>
</evidence>
<evidence type="ECO:0000256" key="3">
    <source>
        <dbReference type="ARBA" id="ARBA00022723"/>
    </source>
</evidence>
<dbReference type="PANTHER" id="PTHR43126">
    <property type="entry name" value="D-ALANYL-D-ALANINE DIPEPTIDASE"/>
    <property type="match status" value="1"/>
</dbReference>
<protein>
    <recommendedName>
        <fullName evidence="9 10">D-alanyl-D-alanine dipeptidase</fullName>
        <shortName evidence="9 10">D-Ala-D-Ala dipeptidase</shortName>
        <ecNumber evidence="9 10">3.4.13.22</ecNumber>
    </recommendedName>
</protein>
<dbReference type="NCBIfam" id="NF007557">
    <property type="entry name" value="PRK10178.1"/>
    <property type="match status" value="1"/>
</dbReference>
<evidence type="ECO:0000256" key="9">
    <source>
        <dbReference type="HAMAP-Rule" id="MF_01924"/>
    </source>
</evidence>
<organism evidence="11 13">
    <name type="scientific">Oligella urethralis</name>
    <dbReference type="NCBI Taxonomy" id="90245"/>
    <lineage>
        <taxon>Bacteria</taxon>
        <taxon>Pseudomonadati</taxon>
        <taxon>Pseudomonadota</taxon>
        <taxon>Betaproteobacteria</taxon>
        <taxon>Burkholderiales</taxon>
        <taxon>Alcaligenaceae</taxon>
        <taxon>Oligella</taxon>
    </lineage>
</organism>
<comment type="similarity">
    <text evidence="9 10">Belongs to the peptidase M15D family.</text>
</comment>
<dbReference type="PANTHER" id="PTHR43126:SF1">
    <property type="entry name" value="D-ALANYL-D-ALANINE DIPEPTIDASE"/>
    <property type="match status" value="1"/>
</dbReference>
<reference evidence="11 13" key="1">
    <citation type="submission" date="2018-06" db="EMBL/GenBank/DDBJ databases">
        <authorList>
            <consortium name="Pathogen Informatics"/>
            <person name="Doyle S."/>
        </authorList>
    </citation>
    <scope>NUCLEOTIDE SEQUENCE [LARGE SCALE GENOMIC DNA]</scope>
    <source>
        <strain evidence="11 13">NCTC11009</strain>
    </source>
</reference>
<dbReference type="InterPro" id="IPR000755">
    <property type="entry name" value="A_A_dipeptidase"/>
</dbReference>
<dbReference type="EMBL" id="UATH01000001">
    <property type="protein sequence ID" value="SPY07465.1"/>
    <property type="molecule type" value="Genomic_DNA"/>
</dbReference>
<dbReference type="GeneID" id="93427831"/>
<feature type="binding site" evidence="9">
    <location>
        <position position="119"/>
    </location>
    <ligand>
        <name>Zn(2+)</name>
        <dbReference type="ChEBI" id="CHEBI:29105"/>
        <note>catalytic</note>
    </ligand>
</feature>
<dbReference type="GO" id="GO:0071555">
    <property type="term" value="P:cell wall organization"/>
    <property type="evidence" value="ECO:0007669"/>
    <property type="project" value="UniProtKB-KW"/>
</dbReference>
<dbReference type="GO" id="GO:0008270">
    <property type="term" value="F:zinc ion binding"/>
    <property type="evidence" value="ECO:0007669"/>
    <property type="project" value="UniProtKB-UniRule"/>
</dbReference>
<sequence length="199" mass="22444">MSTACTIQQNQPHHRSLAPALVEITETEFGVKLELVYATRNNLTNERIYQDAVCAIHRDVAPLVKKAAEHAQRAGYTLLIYDGYRPPAAQAKLWQALPDPMYIVPPEIGSNHSRGTAIDVTLIDNQSGQVLDMGTGFDDMSHRSHHDVAELSLEVQRNRLILLAIMLHAGFKEIESEWWHYELPDASSYPLIECDFIRV</sequence>
<dbReference type="SUPFAM" id="SSF55166">
    <property type="entry name" value="Hedgehog/DD-peptidase"/>
    <property type="match status" value="1"/>
</dbReference>
<evidence type="ECO:0000256" key="6">
    <source>
        <dbReference type="ARBA" id="ARBA00022997"/>
    </source>
</evidence>
<dbReference type="AlphaFoldDB" id="A0A2X1WDX4"/>
<dbReference type="GO" id="GO:0006508">
    <property type="term" value="P:proteolysis"/>
    <property type="evidence" value="ECO:0007669"/>
    <property type="project" value="UniProtKB-KW"/>
</dbReference>
<feature type="site" description="Transition state stabilizer" evidence="9">
    <location>
        <position position="85"/>
    </location>
</feature>
<name>A0A2X1WDX4_9BURK</name>
<evidence type="ECO:0000256" key="4">
    <source>
        <dbReference type="ARBA" id="ARBA00022801"/>
    </source>
</evidence>
<gene>
    <name evidence="11" type="primary">ddpX_1</name>
    <name evidence="9" type="synonym">ddpX</name>
    <name evidence="12" type="synonym">ddpX_2</name>
    <name evidence="11" type="ORF">NCTC11009_00006</name>
    <name evidence="12" type="ORF">NCTC11009_00673</name>
</gene>
<dbReference type="HAMAP" id="MF_01924">
    <property type="entry name" value="A_A_dipeptidase"/>
    <property type="match status" value="1"/>
</dbReference>
<proteinExistence type="inferred from homology"/>
<keyword evidence="6 9" id="KW-0224">Dipeptidase</keyword>
<dbReference type="EC" id="3.4.13.22" evidence="9 10"/>
<feature type="binding site" evidence="9">
    <location>
        <position position="180"/>
    </location>
    <ligand>
        <name>Zn(2+)</name>
        <dbReference type="ChEBI" id="CHEBI:29105"/>
        <note>catalytic</note>
    </ligand>
</feature>
<keyword evidence="7 9" id="KW-0482">Metalloprotease</keyword>
<dbReference type="EMBL" id="UATH01000001">
    <property type="protein sequence ID" value="SPY06824.1"/>
    <property type="molecule type" value="Genomic_DNA"/>
</dbReference>
<comment type="function">
    <text evidence="9 10">Catalyzes hydrolysis of the D-alanyl-D-alanine dipeptide.</text>
</comment>